<keyword evidence="15" id="KW-1185">Reference proteome</keyword>
<dbReference type="GO" id="GO:0032502">
    <property type="term" value="P:developmental process"/>
    <property type="evidence" value="ECO:0007669"/>
    <property type="project" value="UniProtKB-ARBA"/>
</dbReference>
<feature type="domain" description="C2H2-type" evidence="13">
    <location>
        <begin position="316"/>
        <end position="343"/>
    </location>
</feature>
<dbReference type="PROSITE" id="PS50157">
    <property type="entry name" value="ZINC_FINGER_C2H2_2"/>
    <property type="match status" value="17"/>
</dbReference>
<feature type="domain" description="C2H2-type" evidence="13">
    <location>
        <begin position="442"/>
        <end position="469"/>
    </location>
</feature>
<evidence type="ECO:0000313" key="14">
    <source>
        <dbReference type="Ensembl" id="ENSLCAP00010000189.1"/>
    </source>
</evidence>
<feature type="domain" description="C2H2-type" evidence="13">
    <location>
        <begin position="635"/>
        <end position="663"/>
    </location>
</feature>
<evidence type="ECO:0000256" key="11">
    <source>
        <dbReference type="PROSITE-ProRule" id="PRU00042"/>
    </source>
</evidence>
<feature type="domain" description="C2H2-type" evidence="13">
    <location>
        <begin position="692"/>
        <end position="719"/>
    </location>
</feature>
<feature type="domain" description="C2H2-type" evidence="13">
    <location>
        <begin position="32"/>
        <end position="59"/>
    </location>
</feature>
<feature type="domain" description="C2H2-type" evidence="13">
    <location>
        <begin position="720"/>
        <end position="747"/>
    </location>
</feature>
<evidence type="ECO:0000256" key="4">
    <source>
        <dbReference type="ARBA" id="ARBA00022737"/>
    </source>
</evidence>
<dbReference type="Pfam" id="PF00096">
    <property type="entry name" value="zf-C2H2"/>
    <property type="match status" value="8"/>
</dbReference>
<evidence type="ECO:0000256" key="5">
    <source>
        <dbReference type="ARBA" id="ARBA00022771"/>
    </source>
</evidence>
<dbReference type="FunFam" id="3.30.160.60:FF:000188">
    <property type="entry name" value="Zinc finger protein 787"/>
    <property type="match status" value="1"/>
</dbReference>
<dbReference type="GO" id="GO:0005634">
    <property type="term" value="C:nucleus"/>
    <property type="evidence" value="ECO:0007669"/>
    <property type="project" value="UniProtKB-SubCell"/>
</dbReference>
<dbReference type="InParanoid" id="A0A4W6BP25"/>
<feature type="compositionally biased region" description="Basic and acidic residues" evidence="12">
    <location>
        <begin position="561"/>
        <end position="575"/>
    </location>
</feature>
<dbReference type="GO" id="GO:0000981">
    <property type="term" value="F:DNA-binding transcription factor activity, RNA polymerase II-specific"/>
    <property type="evidence" value="ECO:0007669"/>
    <property type="project" value="TreeGrafter"/>
</dbReference>
<dbReference type="Pfam" id="PF12874">
    <property type="entry name" value="zf-met"/>
    <property type="match status" value="1"/>
</dbReference>
<reference evidence="14" key="3">
    <citation type="submission" date="2025-09" db="UniProtKB">
        <authorList>
            <consortium name="Ensembl"/>
        </authorList>
    </citation>
    <scope>IDENTIFICATION</scope>
</reference>
<dbReference type="FunFam" id="3.30.160.60:FF:000295">
    <property type="entry name" value="zinc finger protein 19"/>
    <property type="match status" value="1"/>
</dbReference>
<dbReference type="GO" id="GO:0003677">
    <property type="term" value="F:DNA binding"/>
    <property type="evidence" value="ECO:0007669"/>
    <property type="project" value="UniProtKB-KW"/>
</dbReference>
<dbReference type="FunCoup" id="A0A4W6BP25">
    <property type="interactions" value="101"/>
</dbReference>
<dbReference type="AlphaFoldDB" id="A0A4W6BP25"/>
<accession>A0A4W6BP25</accession>
<dbReference type="Ensembl" id="ENSLCAT00010000207.1">
    <property type="protein sequence ID" value="ENSLCAP00010000189.1"/>
    <property type="gene ID" value="ENSLCAG00010000125.1"/>
</dbReference>
<dbReference type="Gene3D" id="3.30.160.60">
    <property type="entry name" value="Classic Zinc Finger"/>
    <property type="match status" value="12"/>
</dbReference>
<comment type="subcellular location">
    <subcellularLocation>
        <location evidence="1">Nucleus</location>
    </subcellularLocation>
</comment>
<keyword evidence="3" id="KW-0479">Metal-binding</keyword>
<feature type="domain" description="C2H2-type" evidence="13">
    <location>
        <begin position="387"/>
        <end position="409"/>
    </location>
</feature>
<keyword evidence="4" id="KW-0677">Repeat</keyword>
<comment type="similarity">
    <text evidence="2">Belongs to the krueppel C2H2-type zinc-finger protein family.</text>
</comment>
<evidence type="ECO:0000259" key="13">
    <source>
        <dbReference type="PROSITE" id="PS50157"/>
    </source>
</evidence>
<evidence type="ECO:0000256" key="10">
    <source>
        <dbReference type="ARBA" id="ARBA00023242"/>
    </source>
</evidence>
<keyword evidence="6" id="KW-0862">Zinc</keyword>
<evidence type="ECO:0000256" key="2">
    <source>
        <dbReference type="ARBA" id="ARBA00006991"/>
    </source>
</evidence>
<evidence type="ECO:0000313" key="15">
    <source>
        <dbReference type="Proteomes" id="UP000314980"/>
    </source>
</evidence>
<feature type="compositionally biased region" description="Basic and acidic residues" evidence="12">
    <location>
        <begin position="813"/>
        <end position="828"/>
    </location>
</feature>
<feature type="domain" description="C2H2-type" evidence="13">
    <location>
        <begin position="921"/>
        <end position="948"/>
    </location>
</feature>
<reference evidence="15" key="1">
    <citation type="submission" date="2015-09" db="EMBL/GenBank/DDBJ databases">
        <authorList>
            <person name="Sai Rama Sridatta P."/>
        </authorList>
    </citation>
    <scope>NUCLEOTIDE SEQUENCE [LARGE SCALE GENOMIC DNA]</scope>
</reference>
<dbReference type="FunFam" id="3.30.160.60:FF:000145">
    <property type="entry name" value="Zinc finger protein 574"/>
    <property type="match status" value="1"/>
</dbReference>
<feature type="region of interest" description="Disordered" evidence="12">
    <location>
        <begin position="548"/>
        <end position="616"/>
    </location>
</feature>
<feature type="domain" description="C2H2-type" evidence="13">
    <location>
        <begin position="977"/>
        <end position="1004"/>
    </location>
</feature>
<feature type="domain" description="C2H2-type" evidence="13">
    <location>
        <begin position="84"/>
        <end position="111"/>
    </location>
</feature>
<feature type="compositionally biased region" description="Polar residues" evidence="12">
    <location>
        <begin position="829"/>
        <end position="845"/>
    </location>
</feature>
<dbReference type="InterPro" id="IPR036236">
    <property type="entry name" value="Znf_C2H2_sf"/>
</dbReference>
<feature type="domain" description="C2H2-type" evidence="13">
    <location>
        <begin position="414"/>
        <end position="441"/>
    </location>
</feature>
<dbReference type="FunFam" id="3.30.160.60:FF:001289">
    <property type="entry name" value="Zinc finger protein 574"/>
    <property type="match status" value="1"/>
</dbReference>
<dbReference type="InterPro" id="IPR013087">
    <property type="entry name" value="Znf_C2H2_type"/>
</dbReference>
<dbReference type="FunFam" id="3.30.160.60:FF:000624">
    <property type="entry name" value="zinc finger protein 697"/>
    <property type="match status" value="1"/>
</dbReference>
<sequence length="1105" mass="122136">MRGVFLLWPPHSLEHMAEQQEEAEGVYVEHQYMCSECHQLFNTLEDVLIHQQIHTGQEGEGEGEVGEGMTIQGIPEMMGQTQQYQCLECGTILMNPEELLQHQEMHMREAGMEVEQQEMCEVLETEEAGSEAQVSGPVQYQCLDCLALFDSPETWLEHRRTHSRSSTHSNTETMEYVLQPDGTVTPLNSMQNYVLSEQQAGEILAQVLAQQQQKKRQSISKAAASHRSSLLPPVTPTPGSATMHLQILTAQALADNSTTPTPPRSKLPPLLPAVGRGSSAKLGVLENGVQRLELRLAPTVQEQQQQPTEVVVIHPYECSECSLLFQTPEDFLQHQGEHFLAQDKESGESGVMSGFEEARGREETAEKVEDIRIRAAEKKEVVWVKPQKCELCNRTFTSVNRLAAHKRVHEQGTHECPECGKVFKKATSLQTHMRTHSGVARYLCVDCGNGFTTEMTLIMHRKSHTADPLHKCQFCNKTFTNMTKYLYHRRTHLNRDTSGTPAAASTVTAPRRASLSALAILQRAREKRNSHTEAHINLLAPLTEEEMEKLGEEPVQSSQTKVDRGEVEKQGESNKMEVSAPLEGNTGDPQQVEDATKSGSATDPAPLHGTDTGVMCGSTDSTEAASAVSSDKGPFSCRSCSKTFPSQLQLVQHRRKSHVTERSFVCGICGKSFKKQIHVRNHIRTHTGERPFQCSDCGKTFSSLANLMRHTLIHSGVRPYRCDVCHRSFSQSSNLRQHSLLHSNAATLCCPDCPATFRWPIKLAAHRYTQHPGAPAPFPCPHCEAGFLSRRQRDSHCLEQHPTLVQAGTGTEVGKETHSQAEPGKDLTSEPSTSTAVETQTGDSTSLVRGGLECNICGKKLNSPANLRLHRLSHFALGPGRPRSASVKRPKAHQCPVCGKLFVSSSGVALHQRVHTGERPFPCQVCGKRFRQNTHLREHLRTHSGERPFCCEVCGKGFIQSMHLAEHRRTHTGERPHVCPLCGKAFKTFSNLRNHKKTHARQQRLDEEAAAQAAMETSSAVAVVDTSAVDLANGQPQLIQIQTSDLQQTQGTPTIMCNEFGETIAIIETSEGGALPLEQALEIYHTALENGLAMDTVAVDGLQLL</sequence>
<feature type="domain" description="C2H2-type" evidence="13">
    <location>
        <begin position="949"/>
        <end position="976"/>
    </location>
</feature>
<dbReference type="PANTHER" id="PTHR24394">
    <property type="entry name" value="ZINC FINGER PROTEIN"/>
    <property type="match status" value="1"/>
</dbReference>
<evidence type="ECO:0000256" key="3">
    <source>
        <dbReference type="ARBA" id="ARBA00022723"/>
    </source>
</evidence>
<reference evidence="14" key="2">
    <citation type="submission" date="2025-08" db="UniProtKB">
        <authorList>
            <consortium name="Ensembl"/>
        </authorList>
    </citation>
    <scope>IDENTIFICATION</scope>
</reference>
<dbReference type="FunFam" id="3.30.160.60:FF:003340">
    <property type="entry name" value="Zinc finger protein 574"/>
    <property type="match status" value="1"/>
</dbReference>
<keyword evidence="9" id="KW-0804">Transcription</keyword>
<evidence type="ECO:0000256" key="7">
    <source>
        <dbReference type="ARBA" id="ARBA00023015"/>
    </source>
</evidence>
<keyword evidence="5 11" id="KW-0863">Zinc-finger</keyword>
<evidence type="ECO:0000256" key="6">
    <source>
        <dbReference type="ARBA" id="ARBA00022833"/>
    </source>
</evidence>
<dbReference type="FunFam" id="3.30.160.60:FF:002212">
    <property type="entry name" value="Zinc finger protein 672"/>
    <property type="match status" value="1"/>
</dbReference>
<keyword evidence="10" id="KW-0539">Nucleus</keyword>
<feature type="domain" description="C2H2-type" evidence="13">
    <location>
        <begin position="470"/>
        <end position="497"/>
    </location>
</feature>
<dbReference type="GeneTree" id="ENSGT00940000162624"/>
<evidence type="ECO:0000256" key="1">
    <source>
        <dbReference type="ARBA" id="ARBA00004123"/>
    </source>
</evidence>
<feature type="domain" description="C2H2-type" evidence="13">
    <location>
        <begin position="893"/>
        <end position="920"/>
    </location>
</feature>
<dbReference type="PANTHER" id="PTHR24394:SF44">
    <property type="entry name" value="ZINC FINGER PROTEIN 271-LIKE"/>
    <property type="match status" value="1"/>
</dbReference>
<evidence type="ECO:0000256" key="9">
    <source>
        <dbReference type="ARBA" id="ARBA00023163"/>
    </source>
</evidence>
<feature type="domain" description="C2H2-type" evidence="13">
    <location>
        <begin position="140"/>
        <end position="167"/>
    </location>
</feature>
<feature type="region of interest" description="Disordered" evidence="12">
    <location>
        <begin position="218"/>
        <end position="238"/>
    </location>
</feature>
<feature type="region of interest" description="Disordered" evidence="12">
    <location>
        <begin position="806"/>
        <end position="845"/>
    </location>
</feature>
<dbReference type="STRING" id="8187.ENSLCAP00010000189"/>
<feature type="domain" description="C2H2-type" evidence="13">
    <location>
        <begin position="852"/>
        <end position="879"/>
    </location>
</feature>
<organism evidence="14 15">
    <name type="scientific">Lates calcarifer</name>
    <name type="common">Barramundi</name>
    <name type="synonym">Holocentrus calcarifer</name>
    <dbReference type="NCBI Taxonomy" id="8187"/>
    <lineage>
        <taxon>Eukaryota</taxon>
        <taxon>Metazoa</taxon>
        <taxon>Chordata</taxon>
        <taxon>Craniata</taxon>
        <taxon>Vertebrata</taxon>
        <taxon>Euteleostomi</taxon>
        <taxon>Actinopterygii</taxon>
        <taxon>Neopterygii</taxon>
        <taxon>Teleostei</taxon>
        <taxon>Neoteleostei</taxon>
        <taxon>Acanthomorphata</taxon>
        <taxon>Carangaria</taxon>
        <taxon>Carangaria incertae sedis</taxon>
        <taxon>Centropomidae</taxon>
        <taxon>Lates</taxon>
    </lineage>
</organism>
<protein>
    <submittedName>
        <fullName evidence="14">Zinc finger protein 526</fullName>
    </submittedName>
</protein>
<dbReference type="PROSITE" id="PS00028">
    <property type="entry name" value="ZINC_FINGER_C2H2_1"/>
    <property type="match status" value="17"/>
</dbReference>
<keyword evidence="7" id="KW-0805">Transcription regulation</keyword>
<dbReference type="FunFam" id="3.30.160.60:FF:000202">
    <property type="entry name" value="Zinc finger protein 574"/>
    <property type="match status" value="1"/>
</dbReference>
<dbReference type="SMART" id="SM00355">
    <property type="entry name" value="ZnF_C2H2"/>
    <property type="match status" value="19"/>
</dbReference>
<dbReference type="Pfam" id="PF13912">
    <property type="entry name" value="zf-C2H2_6"/>
    <property type="match status" value="2"/>
</dbReference>
<dbReference type="Proteomes" id="UP000314980">
    <property type="component" value="Unassembled WGS sequence"/>
</dbReference>
<evidence type="ECO:0000256" key="12">
    <source>
        <dbReference type="SAM" id="MobiDB-lite"/>
    </source>
</evidence>
<proteinExistence type="inferred from homology"/>
<dbReference type="SUPFAM" id="SSF57667">
    <property type="entry name" value="beta-beta-alpha zinc fingers"/>
    <property type="match status" value="10"/>
</dbReference>
<evidence type="ECO:0000256" key="8">
    <source>
        <dbReference type="ARBA" id="ARBA00023125"/>
    </source>
</evidence>
<feature type="domain" description="C2H2-type" evidence="13">
    <location>
        <begin position="664"/>
        <end position="691"/>
    </location>
</feature>
<keyword evidence="8" id="KW-0238">DNA-binding</keyword>
<dbReference type="GO" id="GO:0008270">
    <property type="term" value="F:zinc ion binding"/>
    <property type="evidence" value="ECO:0007669"/>
    <property type="project" value="UniProtKB-KW"/>
</dbReference>
<name>A0A4W6BP25_LATCA</name>